<accession>A0A2T9WLT9</accession>
<feature type="transmembrane region" description="Helical" evidence="1">
    <location>
        <begin position="114"/>
        <end position="136"/>
    </location>
</feature>
<reference evidence="2" key="2">
    <citation type="submission" date="2017-05" db="EMBL/GenBank/DDBJ databases">
        <authorList>
            <person name="Munson-Mcgee J.H."/>
        </authorList>
    </citation>
    <scope>NUCLEOTIDE SEQUENCE</scope>
    <source>
        <strain evidence="2">SCGC AB-777_F03</strain>
    </source>
</reference>
<feature type="transmembrane region" description="Helical" evidence="1">
    <location>
        <begin position="232"/>
        <end position="254"/>
    </location>
</feature>
<keyword evidence="1" id="KW-0472">Membrane</keyword>
<feature type="transmembrane region" description="Helical" evidence="1">
    <location>
        <begin position="156"/>
        <end position="179"/>
    </location>
</feature>
<feature type="transmembrane region" description="Helical" evidence="1">
    <location>
        <begin position="45"/>
        <end position="64"/>
    </location>
</feature>
<keyword evidence="1" id="KW-0812">Transmembrane</keyword>
<feature type="transmembrane region" description="Helical" evidence="1">
    <location>
        <begin position="70"/>
        <end position="93"/>
    </location>
</feature>
<dbReference type="AlphaFoldDB" id="A0A2T9WLT9"/>
<reference evidence="3" key="1">
    <citation type="journal article" date="2015" name="Appl. Environ. Microbiol.">
        <title>Nanoarchaeota, Their Sulfolobales Host, and Nanoarchaeota Virus Distribution across Yellowstone National Park Hot Springs.</title>
        <authorList>
            <person name="Munson-McGee J.H."/>
            <person name="Field E.K."/>
            <person name="Bateson M."/>
            <person name="Rooney C."/>
            <person name="Stepanauskas R."/>
            <person name="Young M.J."/>
        </authorList>
    </citation>
    <scope>NUCLEOTIDE SEQUENCE [LARGE SCALE GENOMIC DNA]</scope>
    <source>
        <strain evidence="3">SCGC AB-777_F03</strain>
    </source>
</reference>
<evidence type="ECO:0000313" key="2">
    <source>
        <dbReference type="EMBL" id="MCC5447018.1"/>
    </source>
</evidence>
<sequence length="297" mass="34117">MIYSFYFYTYIFLIAATILLLIGIEIALALSFFINNDLYKKYENLFLSMWEITGTSIVFFVVQYEALLPSLLIPVAYSFYPLIFIILFLFIFRNIGIGFFEGKSINKEYSKRDILIYIFGTLIMAILLVSILSTAITGYGIKIINGNIVWGPSIIFNYFTLLLLLSTILFVLGILGYIFNVKKFKIYGLIGYLLVLLDIYLYENIISYLFIFPLIVLLILTFVNLKDIVQRILFIISHYLNALILATLLFPYIFGTININSLLSQSLPLLSAEFIVSIIITIVVIGIYYFEIKTILS</sequence>
<proteinExistence type="predicted"/>
<dbReference type="EMBL" id="QEFP02000006">
    <property type="protein sequence ID" value="MCC5447018.1"/>
    <property type="molecule type" value="Genomic_DNA"/>
</dbReference>
<dbReference type="EMBL" id="QEFP01000003">
    <property type="protein sequence ID" value="PVU68775.1"/>
    <property type="molecule type" value="Genomic_DNA"/>
</dbReference>
<feature type="transmembrane region" description="Helical" evidence="1">
    <location>
        <begin position="266"/>
        <end position="290"/>
    </location>
</feature>
<feature type="transmembrane region" description="Helical" evidence="1">
    <location>
        <begin position="186"/>
        <end position="202"/>
    </location>
</feature>
<dbReference type="RefSeq" id="WP_228615246.1">
    <property type="nucleotide sequence ID" value="NZ_QEFP02000006.1"/>
</dbReference>
<evidence type="ECO:0000256" key="1">
    <source>
        <dbReference type="SAM" id="Phobius"/>
    </source>
</evidence>
<reference evidence="2" key="4">
    <citation type="submission" date="2021-11" db="EMBL/GenBank/DDBJ databases">
        <authorList>
            <person name="Munson-Mcgee J."/>
            <person name="Field E."/>
            <person name="Bateson M."/>
            <person name="Rooney C."/>
            <person name="Stepanauskas R."/>
            <person name="Young M."/>
        </authorList>
    </citation>
    <scope>NUCLEOTIDE SEQUENCE</scope>
    <source>
        <strain evidence="2">SCGC AB-777_F03</strain>
    </source>
</reference>
<evidence type="ECO:0000313" key="3">
    <source>
        <dbReference type="EMBL" id="PVU68775.1"/>
    </source>
</evidence>
<organism evidence="3">
    <name type="scientific">Nanobsidianus stetteri</name>
    <dbReference type="NCBI Taxonomy" id="1294122"/>
    <lineage>
        <taxon>Archaea</taxon>
        <taxon>Nanobdellota</taxon>
        <taxon>Candidatus Nanoarchaeia</taxon>
        <taxon>Nanoarchaeales</taxon>
        <taxon>Nanopusillaceae</taxon>
        <taxon>Candidatus Nanobsidianus</taxon>
    </lineage>
</organism>
<feature type="transmembrane region" description="Helical" evidence="1">
    <location>
        <begin position="208"/>
        <end position="225"/>
    </location>
</feature>
<comment type="caution">
    <text evidence="3">The sequence shown here is derived from an EMBL/GenBank/DDBJ whole genome shotgun (WGS) entry which is preliminary data.</text>
</comment>
<dbReference type="Proteomes" id="UP000245509">
    <property type="component" value="Unassembled WGS sequence"/>
</dbReference>
<gene>
    <name evidence="2" type="ORF">DDW03_001210</name>
    <name evidence="3" type="ORF">DDW03_00985</name>
</gene>
<protein>
    <submittedName>
        <fullName evidence="3">Uncharacterized protein</fullName>
    </submittedName>
</protein>
<name>A0A2T9WLT9_NANST</name>
<reference evidence="3" key="3">
    <citation type="submission" date="2017-05" db="EMBL/GenBank/DDBJ databases">
        <authorList>
            <person name="Song R."/>
            <person name="Chenine A.L."/>
            <person name="Ruprecht R.M."/>
        </authorList>
    </citation>
    <scope>NUCLEOTIDE SEQUENCE</scope>
    <source>
        <strain evidence="3">SCGC AB-777_F03</strain>
    </source>
</reference>
<keyword evidence="1" id="KW-1133">Transmembrane helix</keyword>
<feature type="transmembrane region" description="Helical" evidence="1">
    <location>
        <begin position="6"/>
        <end position="33"/>
    </location>
</feature>